<dbReference type="GO" id="GO:0016651">
    <property type="term" value="F:oxidoreductase activity, acting on NAD(P)H"/>
    <property type="evidence" value="ECO:0007669"/>
    <property type="project" value="InterPro"/>
</dbReference>
<comment type="similarity">
    <text evidence="1">Belongs to the zinc-containing alcohol dehydrogenase family.</text>
</comment>
<dbReference type="InterPro" id="IPR013154">
    <property type="entry name" value="ADH-like_N"/>
</dbReference>
<evidence type="ECO:0000313" key="4">
    <source>
        <dbReference type="EMBL" id="KAK6950544.1"/>
    </source>
</evidence>
<dbReference type="SUPFAM" id="SSF51735">
    <property type="entry name" value="NAD(P)-binding Rossmann-fold domains"/>
    <property type="match status" value="1"/>
</dbReference>
<comment type="caution">
    <text evidence="4">The sequence shown here is derived from an EMBL/GenBank/DDBJ whole genome shotgun (WGS) entry which is preliminary data.</text>
</comment>
<dbReference type="CDD" id="cd08249">
    <property type="entry name" value="enoyl_reductase_like"/>
    <property type="match status" value="1"/>
</dbReference>
<feature type="domain" description="Enoyl reductase (ER)" evidence="3">
    <location>
        <begin position="14"/>
        <end position="332"/>
    </location>
</feature>
<keyword evidence="2" id="KW-0560">Oxidoreductase</keyword>
<dbReference type="PANTHER" id="PTHR45348">
    <property type="entry name" value="HYPOTHETICAL OXIDOREDUCTASE (EUROFUNG)"/>
    <property type="match status" value="1"/>
</dbReference>
<dbReference type="SMART" id="SM00829">
    <property type="entry name" value="PKS_ER"/>
    <property type="match status" value="1"/>
</dbReference>
<organism evidence="4 5">
    <name type="scientific">Daldinia eschscholtzii</name>
    <dbReference type="NCBI Taxonomy" id="292717"/>
    <lineage>
        <taxon>Eukaryota</taxon>
        <taxon>Fungi</taxon>
        <taxon>Dikarya</taxon>
        <taxon>Ascomycota</taxon>
        <taxon>Pezizomycotina</taxon>
        <taxon>Sordariomycetes</taxon>
        <taxon>Xylariomycetidae</taxon>
        <taxon>Xylariales</taxon>
        <taxon>Hypoxylaceae</taxon>
        <taxon>Daldinia</taxon>
    </lineage>
</organism>
<dbReference type="Pfam" id="PF08240">
    <property type="entry name" value="ADH_N"/>
    <property type="match status" value="1"/>
</dbReference>
<dbReference type="Proteomes" id="UP001369815">
    <property type="component" value="Unassembled WGS sequence"/>
</dbReference>
<dbReference type="AlphaFoldDB" id="A0AAX6MDK1"/>
<dbReference type="InterPro" id="IPR011032">
    <property type="entry name" value="GroES-like_sf"/>
</dbReference>
<evidence type="ECO:0000256" key="2">
    <source>
        <dbReference type="ARBA" id="ARBA00023002"/>
    </source>
</evidence>
<dbReference type="Gene3D" id="3.90.180.10">
    <property type="entry name" value="Medium-chain alcohol dehydrogenases, catalytic domain"/>
    <property type="match status" value="1"/>
</dbReference>
<dbReference type="SUPFAM" id="SSF50129">
    <property type="entry name" value="GroES-like"/>
    <property type="match status" value="1"/>
</dbReference>
<dbReference type="InterPro" id="IPR020843">
    <property type="entry name" value="ER"/>
</dbReference>
<evidence type="ECO:0000313" key="5">
    <source>
        <dbReference type="Proteomes" id="UP001369815"/>
    </source>
</evidence>
<dbReference type="InterPro" id="IPR047122">
    <property type="entry name" value="Trans-enoyl_RdTase-like"/>
</dbReference>
<accession>A0AAX6MDK1</accession>
<evidence type="ECO:0000256" key="1">
    <source>
        <dbReference type="ARBA" id="ARBA00008072"/>
    </source>
</evidence>
<reference evidence="4 5" key="1">
    <citation type="journal article" date="2024" name="Front Chem Biol">
        <title>Unveiling the potential of Daldinia eschscholtzii MFLUCC 19-0629 through bioactivity and bioinformatics studies for enhanced sustainable agriculture production.</title>
        <authorList>
            <person name="Brooks S."/>
            <person name="Weaver J.A."/>
            <person name="Klomchit A."/>
            <person name="Alharthi S.A."/>
            <person name="Onlamun T."/>
            <person name="Nurani R."/>
            <person name="Vong T.K."/>
            <person name="Alberti F."/>
            <person name="Greco C."/>
        </authorList>
    </citation>
    <scope>NUCLEOTIDE SEQUENCE [LARGE SCALE GENOMIC DNA]</scope>
    <source>
        <strain evidence="4">MFLUCC 19-0629</strain>
    </source>
</reference>
<keyword evidence="5" id="KW-1185">Reference proteome</keyword>
<evidence type="ECO:0000259" key="3">
    <source>
        <dbReference type="SMART" id="SM00829"/>
    </source>
</evidence>
<gene>
    <name evidence="4" type="ORF">Daesc_008872</name>
</gene>
<protein>
    <recommendedName>
        <fullName evidence="3">Enoyl reductase (ER) domain-containing protein</fullName>
    </recommendedName>
</protein>
<name>A0AAX6MDK1_9PEZI</name>
<proteinExistence type="inferred from homology"/>
<dbReference type="InterPro" id="IPR036291">
    <property type="entry name" value="NAD(P)-bd_dom_sf"/>
</dbReference>
<dbReference type="EMBL" id="JBANMG010000008">
    <property type="protein sequence ID" value="KAK6950544.1"/>
    <property type="molecule type" value="Genomic_DNA"/>
</dbReference>
<dbReference type="Gene3D" id="3.40.50.720">
    <property type="entry name" value="NAD(P)-binding Rossmann-like Domain"/>
    <property type="match status" value="1"/>
</dbReference>
<dbReference type="PANTHER" id="PTHR45348:SF2">
    <property type="entry name" value="ZINC-TYPE ALCOHOL DEHYDROGENASE-LIKE PROTEIN C2E1P3.01"/>
    <property type="match status" value="1"/>
</dbReference>
<sequence length="335" mass="35838">MVATNRSIWQDKAGVPGVIRQSPIPFKFKDHQVLIKVRAWAINPCDAMIQDNPLPFFKYPIILGQDVSGTVEAVGSGAATDFKAGDRVFGFTASNGFQDYVILDRKFTAKIPGSLSYAQVAVFPLCLTTCSVSLFSKSYLGLPFPTLNPIPTNKSILVWGGSSACGSNGIQLGKAAGFRVIVTCSASNFDYVKSLGADKVFDRHSPTVIDDVAAELDMGVCAGIYMAAGSVTEACQVAYKSKQKPFIASTNPVVPEDVPEGVTVKFTFGTGDNAPFAETIPITFGGYFRDALHKGVYKIAPTPQVVSRKGLDGIQDALDIFKKGISSKKLIVEVE</sequence>